<keyword evidence="6" id="KW-0694">RNA-binding</keyword>
<dbReference type="GO" id="GO:0003729">
    <property type="term" value="F:mRNA binding"/>
    <property type="evidence" value="ECO:0007669"/>
    <property type="project" value="InterPro"/>
</dbReference>
<keyword evidence="7" id="KW-0346">Stress response</keyword>
<dbReference type="PANTHER" id="PTHR34873:SF3">
    <property type="entry name" value="ADDICTION MODULE TOXIN, HICA FAMILY"/>
    <property type="match status" value="1"/>
</dbReference>
<evidence type="ECO:0000256" key="3">
    <source>
        <dbReference type="ARBA" id="ARBA00022722"/>
    </source>
</evidence>
<dbReference type="InterPro" id="IPR038570">
    <property type="entry name" value="HicA_sf"/>
</dbReference>
<evidence type="ECO:0000256" key="7">
    <source>
        <dbReference type="ARBA" id="ARBA00023016"/>
    </source>
</evidence>
<evidence type="ECO:0000256" key="4">
    <source>
        <dbReference type="ARBA" id="ARBA00022759"/>
    </source>
</evidence>
<dbReference type="InterPro" id="IPR012933">
    <property type="entry name" value="HicA_mRNA_interferase"/>
</dbReference>
<dbReference type="EMBL" id="JAHHIF010000009">
    <property type="protein sequence ID" value="MBW4544529.1"/>
    <property type="molecule type" value="Genomic_DNA"/>
</dbReference>
<gene>
    <name evidence="8" type="ORF">KME25_08810</name>
</gene>
<protein>
    <submittedName>
        <fullName evidence="8">Type II toxin-antitoxin system HicA family toxin</fullName>
    </submittedName>
</protein>
<comment type="caution">
    <text evidence="8">The sequence shown here is derived from an EMBL/GenBank/DDBJ whole genome shotgun (WGS) entry which is preliminary data.</text>
</comment>
<reference evidence="8" key="1">
    <citation type="submission" date="2021-05" db="EMBL/GenBank/DDBJ databases">
        <authorList>
            <person name="Pietrasiak N."/>
            <person name="Ward R."/>
            <person name="Stajich J.E."/>
            <person name="Kurbessoian T."/>
        </authorList>
    </citation>
    <scope>NUCLEOTIDE SEQUENCE</scope>
    <source>
        <strain evidence="8">CPER-KK1</strain>
    </source>
</reference>
<dbReference type="AlphaFoldDB" id="A0A951U949"/>
<dbReference type="PANTHER" id="PTHR34873">
    <property type="entry name" value="SSR1766 PROTEIN"/>
    <property type="match status" value="1"/>
</dbReference>
<organism evidence="8 9">
    <name type="scientific">Symplocastrum torsivum CPER-KK1</name>
    <dbReference type="NCBI Taxonomy" id="450513"/>
    <lineage>
        <taxon>Bacteria</taxon>
        <taxon>Bacillati</taxon>
        <taxon>Cyanobacteriota</taxon>
        <taxon>Cyanophyceae</taxon>
        <taxon>Oscillatoriophycideae</taxon>
        <taxon>Oscillatoriales</taxon>
        <taxon>Microcoleaceae</taxon>
        <taxon>Symplocastrum</taxon>
    </lineage>
</organism>
<dbReference type="GO" id="GO:0004519">
    <property type="term" value="F:endonuclease activity"/>
    <property type="evidence" value="ECO:0007669"/>
    <property type="project" value="UniProtKB-KW"/>
</dbReference>
<keyword evidence="5" id="KW-0378">Hydrolase</keyword>
<dbReference type="Gene3D" id="3.30.920.30">
    <property type="entry name" value="Hypothetical protein"/>
    <property type="match status" value="1"/>
</dbReference>
<keyword evidence="3" id="KW-0540">Nuclease</keyword>
<evidence type="ECO:0000313" key="9">
    <source>
        <dbReference type="Proteomes" id="UP000753908"/>
    </source>
</evidence>
<accession>A0A951U949</accession>
<evidence type="ECO:0000256" key="6">
    <source>
        <dbReference type="ARBA" id="ARBA00022884"/>
    </source>
</evidence>
<sequence>MPKLPALTGNEVIRVLGKVGFQVIRQKGSHVRMKHEDGRVVTIPVHAGKTIGIGLLGKILRDAELTREEFIELLKSDD</sequence>
<evidence type="ECO:0000256" key="2">
    <source>
        <dbReference type="ARBA" id="ARBA00022649"/>
    </source>
</evidence>
<dbReference type="Pfam" id="PF07927">
    <property type="entry name" value="HicA_toxin"/>
    <property type="match status" value="1"/>
</dbReference>
<keyword evidence="4" id="KW-0255">Endonuclease</keyword>
<evidence type="ECO:0000256" key="1">
    <source>
        <dbReference type="ARBA" id="ARBA00006620"/>
    </source>
</evidence>
<comment type="similarity">
    <text evidence="1">Belongs to the HicA mRNA interferase family.</text>
</comment>
<dbReference type="GO" id="GO:0016787">
    <property type="term" value="F:hydrolase activity"/>
    <property type="evidence" value="ECO:0007669"/>
    <property type="project" value="UniProtKB-KW"/>
</dbReference>
<reference evidence="8" key="2">
    <citation type="journal article" date="2022" name="Microbiol. Resour. Announc.">
        <title>Metagenome Sequencing to Explore Phylogenomics of Terrestrial Cyanobacteria.</title>
        <authorList>
            <person name="Ward R.D."/>
            <person name="Stajich J.E."/>
            <person name="Johansen J.R."/>
            <person name="Huntemann M."/>
            <person name="Clum A."/>
            <person name="Foster B."/>
            <person name="Foster B."/>
            <person name="Roux S."/>
            <person name="Palaniappan K."/>
            <person name="Varghese N."/>
            <person name="Mukherjee S."/>
            <person name="Reddy T.B.K."/>
            <person name="Daum C."/>
            <person name="Copeland A."/>
            <person name="Chen I.A."/>
            <person name="Ivanova N.N."/>
            <person name="Kyrpides N.C."/>
            <person name="Shapiro N."/>
            <person name="Eloe-Fadrosh E.A."/>
            <person name="Pietrasiak N."/>
        </authorList>
    </citation>
    <scope>NUCLEOTIDE SEQUENCE</scope>
    <source>
        <strain evidence="8">CPER-KK1</strain>
    </source>
</reference>
<proteinExistence type="inferred from homology"/>
<name>A0A951U949_9CYAN</name>
<evidence type="ECO:0000256" key="5">
    <source>
        <dbReference type="ARBA" id="ARBA00022801"/>
    </source>
</evidence>
<keyword evidence="2" id="KW-1277">Toxin-antitoxin system</keyword>
<evidence type="ECO:0000313" key="8">
    <source>
        <dbReference type="EMBL" id="MBW4544529.1"/>
    </source>
</evidence>
<dbReference type="Proteomes" id="UP000753908">
    <property type="component" value="Unassembled WGS sequence"/>
</dbReference>
<dbReference type="SUPFAM" id="SSF54786">
    <property type="entry name" value="YcfA/nrd intein domain"/>
    <property type="match status" value="1"/>
</dbReference>